<evidence type="ECO:0000313" key="2">
    <source>
        <dbReference type="Proteomes" id="UP000070434"/>
    </source>
</evidence>
<evidence type="ECO:0008006" key="3">
    <source>
        <dbReference type="Google" id="ProtNLM"/>
    </source>
</evidence>
<reference evidence="1 2" key="1">
    <citation type="submission" date="2015-11" db="EMBL/GenBank/DDBJ databases">
        <authorList>
            <person name="Sahl J."/>
            <person name="Wagner D."/>
            <person name="Keim P."/>
        </authorList>
    </citation>
    <scope>NUCLEOTIDE SEQUENCE [LARGE SCALE GENOMIC DNA]</scope>
    <source>
        <strain evidence="1 2">AZ-4-2-10-S1-D7</strain>
    </source>
</reference>
<sequence length="139" mass="15626">MFQFLCSHLAVVVCIEGLLKLCDKWARIDRCRACFEFRLALIGKKLLSDVDVTFEHVHGLDTAVVNTFEARPVPRPAHLHEWVVLLTYPSFAKAAVLRPNLHIVPTAILVIFREVGCAALVQFAHAEHSAKVRTRPFGI</sequence>
<proteinExistence type="predicted"/>
<evidence type="ECO:0000313" key="1">
    <source>
        <dbReference type="EMBL" id="KWZ34899.1"/>
    </source>
</evidence>
<organism evidence="1 2">
    <name type="scientific">Burkholderia anthina</name>
    <dbReference type="NCBI Taxonomy" id="179879"/>
    <lineage>
        <taxon>Bacteria</taxon>
        <taxon>Pseudomonadati</taxon>
        <taxon>Pseudomonadota</taxon>
        <taxon>Betaproteobacteria</taxon>
        <taxon>Burkholderiales</taxon>
        <taxon>Burkholderiaceae</taxon>
        <taxon>Burkholderia</taxon>
        <taxon>Burkholderia cepacia complex</taxon>
    </lineage>
</organism>
<comment type="caution">
    <text evidence="1">The sequence shown here is derived from an EMBL/GenBank/DDBJ whole genome shotgun (WGS) entry which is preliminary data.</text>
</comment>
<dbReference type="EMBL" id="LNJP01000001">
    <property type="protein sequence ID" value="KWZ34899.1"/>
    <property type="molecule type" value="Genomic_DNA"/>
</dbReference>
<gene>
    <name evidence="1" type="ORF">WS64_04735</name>
</gene>
<dbReference type="AlphaFoldDB" id="A0AAW3PZK4"/>
<protein>
    <recommendedName>
        <fullName evidence="3">Secreted protein</fullName>
    </recommendedName>
</protein>
<accession>A0AAW3PZK4</accession>
<dbReference type="Proteomes" id="UP000070434">
    <property type="component" value="Chromosome 1"/>
</dbReference>
<name>A0AAW3PZK4_9BURK</name>